<comment type="caution">
    <text evidence="2">The sequence shown here is derived from an EMBL/GenBank/DDBJ whole genome shotgun (WGS) entry which is preliminary data.</text>
</comment>
<dbReference type="EMBL" id="ONZP01000127">
    <property type="protein sequence ID" value="SPJ74548.1"/>
    <property type="molecule type" value="Genomic_DNA"/>
</dbReference>
<feature type="region of interest" description="Disordered" evidence="1">
    <location>
        <begin position="1"/>
        <end position="120"/>
    </location>
</feature>
<feature type="compositionally biased region" description="Basic and acidic residues" evidence="1">
    <location>
        <begin position="98"/>
        <end position="112"/>
    </location>
</feature>
<sequence length="120" mass="12967">MTIARQSLSALRSLPTVASAIRTKPAHASYNAARMYSRKVKTPVSSEVNHDKKPVSTHTDGATASLKAAPGKDNATSFGNNEMSEMERKTNSQNAQESDNREGMGKETDTFKKSGRSPKP</sequence>
<evidence type="ECO:0000256" key="1">
    <source>
        <dbReference type="SAM" id="MobiDB-lite"/>
    </source>
</evidence>
<dbReference type="Proteomes" id="UP001187734">
    <property type="component" value="Unassembled WGS sequence"/>
</dbReference>
<dbReference type="AlphaFoldDB" id="A0AAE8SFZ3"/>
<feature type="compositionally biased region" description="Polar residues" evidence="1">
    <location>
        <begin position="74"/>
        <end position="83"/>
    </location>
</feature>
<name>A0AAE8SFZ3_9HYPO</name>
<organism evidence="2 3">
    <name type="scientific">Fusarium torulosum</name>
    <dbReference type="NCBI Taxonomy" id="33205"/>
    <lineage>
        <taxon>Eukaryota</taxon>
        <taxon>Fungi</taxon>
        <taxon>Dikarya</taxon>
        <taxon>Ascomycota</taxon>
        <taxon>Pezizomycotina</taxon>
        <taxon>Sordariomycetes</taxon>
        <taxon>Hypocreomycetidae</taxon>
        <taxon>Hypocreales</taxon>
        <taxon>Nectriaceae</taxon>
        <taxon>Fusarium</taxon>
    </lineage>
</organism>
<keyword evidence="3" id="KW-1185">Reference proteome</keyword>
<evidence type="ECO:0000313" key="2">
    <source>
        <dbReference type="EMBL" id="SPJ74548.1"/>
    </source>
</evidence>
<proteinExistence type="predicted"/>
<protein>
    <submittedName>
        <fullName evidence="2">Uncharacterized protein</fullName>
    </submittedName>
</protein>
<reference evidence="2" key="1">
    <citation type="submission" date="2018-03" db="EMBL/GenBank/DDBJ databases">
        <authorList>
            <person name="Guldener U."/>
        </authorList>
    </citation>
    <scope>NUCLEOTIDE SEQUENCE</scope>
</reference>
<evidence type="ECO:0000313" key="3">
    <source>
        <dbReference type="Proteomes" id="UP001187734"/>
    </source>
</evidence>
<accession>A0AAE8SFZ3</accession>
<feature type="compositionally biased region" description="Polar residues" evidence="1">
    <location>
        <begin position="1"/>
        <end position="10"/>
    </location>
</feature>
<gene>
    <name evidence="2" type="ORF">FTOL_04279</name>
</gene>